<dbReference type="EMBL" id="FXAC01000027">
    <property type="protein sequence ID" value="SMF30888.1"/>
    <property type="molecule type" value="Genomic_DNA"/>
</dbReference>
<evidence type="ECO:0000256" key="1">
    <source>
        <dbReference type="ARBA" id="ARBA00023015"/>
    </source>
</evidence>
<keyword evidence="1" id="KW-0805">Transcription regulation</keyword>
<feature type="domain" description="HTH tetR-type" evidence="5">
    <location>
        <begin position="31"/>
        <end position="71"/>
    </location>
</feature>
<feature type="compositionally biased region" description="Gly residues" evidence="4">
    <location>
        <begin position="216"/>
        <end position="226"/>
    </location>
</feature>
<dbReference type="GO" id="GO:0003677">
    <property type="term" value="F:DNA binding"/>
    <property type="evidence" value="ECO:0007669"/>
    <property type="project" value="UniProtKB-KW"/>
</dbReference>
<dbReference type="GO" id="GO:0045892">
    <property type="term" value="P:negative regulation of DNA-templated transcription"/>
    <property type="evidence" value="ECO:0007669"/>
    <property type="project" value="InterPro"/>
</dbReference>
<dbReference type="Pfam" id="PF00440">
    <property type="entry name" value="TetR_N"/>
    <property type="match status" value="1"/>
</dbReference>
<evidence type="ECO:0000313" key="7">
    <source>
        <dbReference type="EMBL" id="SMF30888.1"/>
    </source>
</evidence>
<evidence type="ECO:0000256" key="2">
    <source>
        <dbReference type="ARBA" id="ARBA00023125"/>
    </source>
</evidence>
<dbReference type="AlphaFoldDB" id="A0A1X7EB65"/>
<dbReference type="SUPFAM" id="SSF48498">
    <property type="entry name" value="Tetracyclin repressor-like, C-terminal domain"/>
    <property type="match status" value="1"/>
</dbReference>
<evidence type="ECO:0000259" key="6">
    <source>
        <dbReference type="Pfam" id="PF02909"/>
    </source>
</evidence>
<evidence type="ECO:0000259" key="5">
    <source>
        <dbReference type="Pfam" id="PF00440"/>
    </source>
</evidence>
<name>A0A1X7EB65_9MICC</name>
<dbReference type="SUPFAM" id="SSF46689">
    <property type="entry name" value="Homeodomain-like"/>
    <property type="match status" value="1"/>
</dbReference>
<organism evidence="7 8">
    <name type="scientific">Kocuria marina subsp. indica</name>
    <dbReference type="NCBI Taxonomy" id="1049583"/>
    <lineage>
        <taxon>Bacteria</taxon>
        <taxon>Bacillati</taxon>
        <taxon>Actinomycetota</taxon>
        <taxon>Actinomycetes</taxon>
        <taxon>Micrococcales</taxon>
        <taxon>Micrococcaceae</taxon>
        <taxon>Kocuria</taxon>
    </lineage>
</organism>
<keyword evidence="8" id="KW-1185">Reference proteome</keyword>
<dbReference type="InterPro" id="IPR009057">
    <property type="entry name" value="Homeodomain-like_sf"/>
</dbReference>
<evidence type="ECO:0000313" key="8">
    <source>
        <dbReference type="Proteomes" id="UP000192929"/>
    </source>
</evidence>
<keyword evidence="2" id="KW-0238">DNA-binding</keyword>
<reference evidence="8" key="1">
    <citation type="submission" date="2017-04" db="EMBL/GenBank/DDBJ databases">
        <authorList>
            <person name="Varghese N."/>
            <person name="Submissions S."/>
        </authorList>
    </citation>
    <scope>NUCLEOTIDE SEQUENCE [LARGE SCALE GENOMIC DNA]</scope>
    <source>
        <strain evidence="8">NIO-1021</strain>
    </source>
</reference>
<protein>
    <submittedName>
        <fullName evidence="7">Transcriptional regulator, TetR family</fullName>
    </submittedName>
</protein>
<dbReference type="Gene3D" id="1.10.10.60">
    <property type="entry name" value="Homeodomain-like"/>
    <property type="match status" value="1"/>
</dbReference>
<dbReference type="Gene3D" id="1.10.357.10">
    <property type="entry name" value="Tetracycline Repressor, domain 2"/>
    <property type="match status" value="1"/>
</dbReference>
<dbReference type="Pfam" id="PF02909">
    <property type="entry name" value="TetR_C_1"/>
    <property type="match status" value="1"/>
</dbReference>
<accession>A0A1X7EB65</accession>
<dbReference type="InterPro" id="IPR001647">
    <property type="entry name" value="HTH_TetR"/>
</dbReference>
<dbReference type="InterPro" id="IPR036271">
    <property type="entry name" value="Tet_transcr_reg_TetR-rel_C_sf"/>
</dbReference>
<feature type="region of interest" description="Disordered" evidence="4">
    <location>
        <begin position="207"/>
        <end position="226"/>
    </location>
</feature>
<gene>
    <name evidence="7" type="ORF">SAMN06296028_1279</name>
</gene>
<dbReference type="InterPro" id="IPR004111">
    <property type="entry name" value="Repressor_TetR_C"/>
</dbReference>
<evidence type="ECO:0000256" key="4">
    <source>
        <dbReference type="SAM" id="MobiDB-lite"/>
    </source>
</evidence>
<feature type="domain" description="Tetracycline repressor TetR C-terminal" evidence="6">
    <location>
        <begin position="101"/>
        <end position="196"/>
    </location>
</feature>
<keyword evidence="3" id="KW-0804">Transcription</keyword>
<evidence type="ECO:0000256" key="3">
    <source>
        <dbReference type="ARBA" id="ARBA00023163"/>
    </source>
</evidence>
<dbReference type="Proteomes" id="UP000192929">
    <property type="component" value="Unassembled WGS sequence"/>
</dbReference>
<proteinExistence type="predicted"/>
<sequence>MFVYADPVSYWDHRKPVHRTRAVDTDEIGRTAAALLDEGGLRALTVRAVAGRLNVAPASLYSRVSSVDDLFDLGLDHALGADPAMRHAVDTCELTDLMLAYHAHLTRHGWACPVIGMRAPRGPHYLRLSERMIALLDELGAPDPLSAAYTLASFTLGSALTQPMAPSERAAPVDAEIARRYARLHAEHPVDTDAVFRSGLTALTGTALTRDDTDGAGHGGARQGPR</sequence>